<keyword evidence="1" id="KW-0812">Transmembrane</keyword>
<evidence type="ECO:0000256" key="1">
    <source>
        <dbReference type="SAM" id="Phobius"/>
    </source>
</evidence>
<evidence type="ECO:0000313" key="2">
    <source>
        <dbReference type="EMBL" id="GMA85861.1"/>
    </source>
</evidence>
<dbReference type="NCBIfam" id="NF041646">
    <property type="entry name" value="VC0807_fam"/>
    <property type="match status" value="1"/>
</dbReference>
<comment type="caution">
    <text evidence="2">The sequence shown here is derived from an EMBL/GenBank/DDBJ whole genome shotgun (WGS) entry which is preliminary data.</text>
</comment>
<organism evidence="2 3">
    <name type="scientific">Angustibacter aerolatus</name>
    <dbReference type="NCBI Taxonomy" id="1162965"/>
    <lineage>
        <taxon>Bacteria</taxon>
        <taxon>Bacillati</taxon>
        <taxon>Actinomycetota</taxon>
        <taxon>Actinomycetes</taxon>
        <taxon>Kineosporiales</taxon>
        <taxon>Kineosporiaceae</taxon>
    </lineage>
</organism>
<feature type="transmembrane region" description="Helical" evidence="1">
    <location>
        <begin position="64"/>
        <end position="82"/>
    </location>
</feature>
<dbReference type="EMBL" id="BSUZ01000001">
    <property type="protein sequence ID" value="GMA85861.1"/>
    <property type="molecule type" value="Genomic_DNA"/>
</dbReference>
<sequence length="223" mass="23824">MTTGSRSATAWKATRFVVGLLVSTGLYYALRAAGASVRAALITGALLSIGSALVPLVRGERLDGVSGFLLAMLALGTVVTVTPGGERLLLAKESIVTGVSGAWFLLSLRGARPLNYTFSRPIAEGRLGWPPGWEALWHDEPAWRRFWRRSSTIWGVASLLDAVGRVVMAWRLPPDDVPALGTLLLVGTAVLVNVVTTTDAARTGLLDRRLRFHRRPDGAAQAG</sequence>
<keyword evidence="3" id="KW-1185">Reference proteome</keyword>
<keyword evidence="1" id="KW-1133">Transmembrane helix</keyword>
<name>A0ABQ6JE50_9ACTN</name>
<keyword evidence="1" id="KW-0472">Membrane</keyword>
<gene>
    <name evidence="2" type="ORF">GCM10025868_11110</name>
</gene>
<feature type="transmembrane region" description="Helical" evidence="1">
    <location>
        <begin position="12"/>
        <end position="30"/>
    </location>
</feature>
<accession>A0ABQ6JE50</accession>
<reference evidence="3" key="1">
    <citation type="journal article" date="2019" name="Int. J. Syst. Evol. Microbiol.">
        <title>The Global Catalogue of Microorganisms (GCM) 10K type strain sequencing project: providing services to taxonomists for standard genome sequencing and annotation.</title>
        <authorList>
            <consortium name="The Broad Institute Genomics Platform"/>
            <consortium name="The Broad Institute Genome Sequencing Center for Infectious Disease"/>
            <person name="Wu L."/>
            <person name="Ma J."/>
        </authorList>
    </citation>
    <scope>NUCLEOTIDE SEQUENCE [LARGE SCALE GENOMIC DNA]</scope>
    <source>
        <strain evidence="3">NBRC 108730</strain>
    </source>
</reference>
<evidence type="ECO:0000313" key="3">
    <source>
        <dbReference type="Proteomes" id="UP001157017"/>
    </source>
</evidence>
<feature type="transmembrane region" description="Helical" evidence="1">
    <location>
        <begin position="36"/>
        <end position="57"/>
    </location>
</feature>
<evidence type="ECO:0008006" key="4">
    <source>
        <dbReference type="Google" id="ProtNLM"/>
    </source>
</evidence>
<proteinExistence type="predicted"/>
<protein>
    <recommendedName>
        <fullName evidence="4">Intracellular septation protein A</fullName>
    </recommendedName>
</protein>
<dbReference type="Proteomes" id="UP001157017">
    <property type="component" value="Unassembled WGS sequence"/>
</dbReference>